<evidence type="ECO:0000256" key="5">
    <source>
        <dbReference type="ARBA" id="ARBA00022516"/>
    </source>
</evidence>
<dbReference type="InterPro" id="IPR013750">
    <property type="entry name" value="GHMP_kinase_C_dom"/>
</dbReference>
<dbReference type="Pfam" id="PF00288">
    <property type="entry name" value="GHMP_kinases_N"/>
    <property type="match status" value="1"/>
</dbReference>
<dbReference type="InterPro" id="IPR020568">
    <property type="entry name" value="Ribosomal_Su5_D2-typ_SF"/>
</dbReference>
<evidence type="ECO:0000256" key="6">
    <source>
        <dbReference type="ARBA" id="ARBA00022679"/>
    </source>
</evidence>
<keyword evidence="14" id="KW-0756">Sterol biosynthesis</keyword>
<dbReference type="PANTHER" id="PTHR43290">
    <property type="entry name" value="MEVALONATE KINASE"/>
    <property type="match status" value="1"/>
</dbReference>
<comment type="pathway">
    <text evidence="13 14">Isoprenoid biosynthesis; isopentenyl diphosphate biosynthesis via mevalonate pathway; isopentenyl diphosphate from (R)-mevalonate: step 1/3.</text>
</comment>
<feature type="domain" description="GHMP kinase N-terminal" evidence="16">
    <location>
        <begin position="120"/>
        <end position="187"/>
    </location>
</feature>
<dbReference type="InterPro" id="IPR036554">
    <property type="entry name" value="GHMP_kinase_C_sf"/>
</dbReference>
<dbReference type="OMA" id="KEWSTII"/>
<feature type="transmembrane region" description="Helical" evidence="15">
    <location>
        <begin position="134"/>
        <end position="155"/>
    </location>
</feature>
<keyword evidence="8 14" id="KW-0418">Kinase</keyword>
<dbReference type="EC" id="2.7.1.36" evidence="3 14"/>
<evidence type="ECO:0000259" key="17">
    <source>
        <dbReference type="Pfam" id="PF08544"/>
    </source>
</evidence>
<keyword evidence="11 14" id="KW-0443">Lipid metabolism</keyword>
<dbReference type="Proteomes" id="UP000030755">
    <property type="component" value="Unassembled WGS sequence"/>
</dbReference>
<evidence type="ECO:0000256" key="4">
    <source>
        <dbReference type="ARBA" id="ARBA00022490"/>
    </source>
</evidence>
<feature type="transmembrane region" description="Helical" evidence="15">
    <location>
        <begin position="96"/>
        <end position="114"/>
    </location>
</feature>
<dbReference type="InterPro" id="IPR006204">
    <property type="entry name" value="GHMP_kinase_N_dom"/>
</dbReference>
<comment type="function">
    <text evidence="14">Mevalonate kinase; part of the second module of ergosterol biosynthesis pathway that includes the middle steps of the pathway. The second module is carried out in the vacuole and involves the formation of farnesyl diphosphate, which is also an important intermediate in the biosynthesis of ubiquinone, dolichol, heme and prenylated proteins.</text>
</comment>
<dbReference type="InterPro" id="IPR014721">
    <property type="entry name" value="Ribsml_uS5_D2-typ_fold_subgr"/>
</dbReference>
<keyword evidence="4 14" id="KW-0963">Cytoplasm</keyword>
<evidence type="ECO:0000259" key="16">
    <source>
        <dbReference type="Pfam" id="PF00288"/>
    </source>
</evidence>
<dbReference type="SUPFAM" id="SSF55060">
    <property type="entry name" value="GHMP Kinase, C-terminal domain"/>
    <property type="match status" value="1"/>
</dbReference>
<keyword evidence="10" id="KW-0460">Magnesium</keyword>
<evidence type="ECO:0000256" key="10">
    <source>
        <dbReference type="ARBA" id="ARBA00022842"/>
    </source>
</evidence>
<dbReference type="EMBL" id="KE560765">
    <property type="protein sequence ID" value="EPZ35732.1"/>
    <property type="molecule type" value="Genomic_DNA"/>
</dbReference>
<feature type="domain" description="GHMP kinase C-terminal" evidence="17">
    <location>
        <begin position="276"/>
        <end position="329"/>
    </location>
</feature>
<protein>
    <recommendedName>
        <fullName evidence="3 14">Mevalonate kinase</fullName>
        <shortName evidence="14">MK</shortName>
        <ecNumber evidence="3 14">2.7.1.36</ecNumber>
    </recommendedName>
</protein>
<evidence type="ECO:0000256" key="15">
    <source>
        <dbReference type="SAM" id="Phobius"/>
    </source>
</evidence>
<keyword evidence="14" id="KW-1207">Sterol metabolism</keyword>
<keyword evidence="14" id="KW-0752">Steroid biosynthesis</keyword>
<evidence type="ECO:0000256" key="9">
    <source>
        <dbReference type="ARBA" id="ARBA00022840"/>
    </source>
</evidence>
<dbReference type="PRINTS" id="PR00959">
    <property type="entry name" value="MEVGALKINASE"/>
</dbReference>
<dbReference type="PANTHER" id="PTHR43290:SF2">
    <property type="entry name" value="MEVALONATE KINASE"/>
    <property type="match status" value="1"/>
</dbReference>
<reference evidence="18 19" key="1">
    <citation type="journal article" date="2013" name="Curr. Biol.">
        <title>Shared signatures of parasitism and phylogenomics unite Cryptomycota and microsporidia.</title>
        <authorList>
            <person name="James T.Y."/>
            <person name="Pelin A."/>
            <person name="Bonen L."/>
            <person name="Ahrendt S."/>
            <person name="Sain D."/>
            <person name="Corradi N."/>
            <person name="Stajich J.E."/>
        </authorList>
    </citation>
    <scope>NUCLEOTIDE SEQUENCE [LARGE SCALE GENOMIC DNA]</scope>
    <source>
        <strain evidence="18 19">CSF55</strain>
    </source>
</reference>
<dbReference type="GO" id="GO:0016126">
    <property type="term" value="P:sterol biosynthetic process"/>
    <property type="evidence" value="ECO:0007669"/>
    <property type="project" value="UniProtKB-KW"/>
</dbReference>
<keyword evidence="9 14" id="KW-0067">ATP-binding</keyword>
<accession>A0A075B3T2</accession>
<dbReference type="NCBIfam" id="TIGR00549">
    <property type="entry name" value="mevalon_kin"/>
    <property type="match status" value="1"/>
</dbReference>
<keyword evidence="7 14" id="KW-0547">Nucleotide-binding</keyword>
<evidence type="ECO:0000256" key="12">
    <source>
        <dbReference type="ARBA" id="ARBA00029310"/>
    </source>
</evidence>
<keyword evidence="18" id="KW-0687">Ribonucleoprotein</keyword>
<evidence type="ECO:0000256" key="3">
    <source>
        <dbReference type="ARBA" id="ARBA00012103"/>
    </source>
</evidence>
<evidence type="ECO:0000256" key="7">
    <source>
        <dbReference type="ARBA" id="ARBA00022741"/>
    </source>
</evidence>
<evidence type="ECO:0000313" key="18">
    <source>
        <dbReference type="EMBL" id="EPZ35732.1"/>
    </source>
</evidence>
<sequence length="364" mass="40868">MKVRVPGKVILFGEHSVVYGKKAIAASIDELAVTAEIKSSTNEKISSIALENFGASYEIANSQLLDKMPSDISLVDCHPQNHILESIYEYATETNIIASVPLICILYIYIFMVVETKKFIPFDLIVSSTIPMGAGLGSSASFSVAIASIFIKYFMNPEIDRHQDLTDRWAFTLEKIIHGNPSGVDNKIVHYGGLLSYVKQRSEVSFQPPEWFHSLKFVLVDTMIPRDTKKMVNNVSIKFQRRPKLLGDSFKKMDEISNKFEQFLKIFKCEKMAFSAISNLFSKNQHHLKVLGVSHPVIEKVITISKKHGHQAKLTGGGGGGFLVVLINPNVDEKDEVYFYKELTLNGFKYYNVKLGGKGLQFEE</sequence>
<dbReference type="InterPro" id="IPR006203">
    <property type="entry name" value="GHMP_knse_ATP-bd_CS"/>
</dbReference>
<dbReference type="HOGENOM" id="CLU_017814_0_1_1"/>
<comment type="catalytic activity">
    <reaction evidence="12">
        <text>(R)-mevalonate + ATP = (R)-5-phosphomevalonate + ADP + H(+)</text>
        <dbReference type="Rhea" id="RHEA:17065"/>
        <dbReference type="ChEBI" id="CHEBI:15378"/>
        <dbReference type="ChEBI" id="CHEBI:30616"/>
        <dbReference type="ChEBI" id="CHEBI:36464"/>
        <dbReference type="ChEBI" id="CHEBI:58146"/>
        <dbReference type="ChEBI" id="CHEBI:456216"/>
        <dbReference type="EC" id="2.7.1.36"/>
    </reaction>
    <physiologicalReaction direction="left-to-right" evidence="12">
        <dbReference type="Rhea" id="RHEA:17066"/>
    </physiologicalReaction>
</comment>
<name>A0A075B3T2_ROZAC</name>
<evidence type="ECO:0000256" key="2">
    <source>
        <dbReference type="ARBA" id="ARBA00006495"/>
    </source>
</evidence>
<comment type="subcellular location">
    <subcellularLocation>
        <location evidence="1 14">Cytoplasm</location>
    </subcellularLocation>
</comment>
<gene>
    <name evidence="18" type="ORF">O9G_003350</name>
</gene>
<keyword evidence="15" id="KW-0472">Membrane</keyword>
<evidence type="ECO:0000256" key="8">
    <source>
        <dbReference type="ARBA" id="ARBA00022777"/>
    </source>
</evidence>
<keyword evidence="15" id="KW-0812">Transmembrane</keyword>
<keyword evidence="18" id="KW-0689">Ribosomal protein</keyword>
<dbReference type="InterPro" id="IPR006205">
    <property type="entry name" value="Mev_gal_kin"/>
</dbReference>
<dbReference type="GO" id="GO:0005840">
    <property type="term" value="C:ribosome"/>
    <property type="evidence" value="ECO:0007669"/>
    <property type="project" value="UniProtKB-KW"/>
</dbReference>
<dbReference type="AlphaFoldDB" id="A0A075B3T2"/>
<keyword evidence="5 14" id="KW-0444">Lipid biosynthesis</keyword>
<dbReference type="OrthoDB" id="1652964at2759"/>
<dbReference type="PROSITE" id="PS00627">
    <property type="entry name" value="GHMP_KINASES_ATP"/>
    <property type="match status" value="1"/>
</dbReference>
<evidence type="ECO:0000313" key="19">
    <source>
        <dbReference type="Proteomes" id="UP000030755"/>
    </source>
</evidence>
<dbReference type="Pfam" id="PF08544">
    <property type="entry name" value="GHMP_kinases_C"/>
    <property type="match status" value="1"/>
</dbReference>
<organism evidence="18 19">
    <name type="scientific">Rozella allomycis (strain CSF55)</name>
    <dbReference type="NCBI Taxonomy" id="988480"/>
    <lineage>
        <taxon>Eukaryota</taxon>
        <taxon>Fungi</taxon>
        <taxon>Fungi incertae sedis</taxon>
        <taxon>Cryptomycota</taxon>
        <taxon>Cryptomycota incertae sedis</taxon>
        <taxon>Rozella</taxon>
    </lineage>
</organism>
<evidence type="ECO:0000256" key="1">
    <source>
        <dbReference type="ARBA" id="ARBA00004496"/>
    </source>
</evidence>
<dbReference type="Gene3D" id="3.30.70.890">
    <property type="entry name" value="GHMP kinase, C-terminal domain"/>
    <property type="match status" value="1"/>
</dbReference>
<dbReference type="GO" id="GO:0005829">
    <property type="term" value="C:cytosol"/>
    <property type="evidence" value="ECO:0007669"/>
    <property type="project" value="TreeGrafter"/>
</dbReference>
<evidence type="ECO:0000256" key="11">
    <source>
        <dbReference type="ARBA" id="ARBA00023098"/>
    </source>
</evidence>
<dbReference type="UniPathway" id="UPA00057">
    <property type="reaction ID" value="UER00098"/>
</dbReference>
<dbReference type="Gene3D" id="3.30.230.10">
    <property type="match status" value="1"/>
</dbReference>
<dbReference type="STRING" id="988480.A0A075B3T2"/>
<keyword evidence="14" id="KW-0753">Steroid metabolism</keyword>
<keyword evidence="6 14" id="KW-0808">Transferase</keyword>
<evidence type="ECO:0000256" key="14">
    <source>
        <dbReference type="RuleBase" id="RU363087"/>
    </source>
</evidence>
<dbReference type="GO" id="GO:0005524">
    <property type="term" value="F:ATP binding"/>
    <property type="evidence" value="ECO:0007669"/>
    <property type="project" value="UniProtKB-KW"/>
</dbReference>
<comment type="similarity">
    <text evidence="2 14">Belongs to the GHMP kinase family. Mevalonate kinase subfamily.</text>
</comment>
<keyword evidence="15" id="KW-1133">Transmembrane helix</keyword>
<dbReference type="GO" id="GO:0004496">
    <property type="term" value="F:mevalonate kinase activity"/>
    <property type="evidence" value="ECO:0007669"/>
    <property type="project" value="UniProtKB-EC"/>
</dbReference>
<dbReference type="GO" id="GO:0019287">
    <property type="term" value="P:isopentenyl diphosphate biosynthetic process, mevalonate pathway"/>
    <property type="evidence" value="ECO:0007669"/>
    <property type="project" value="UniProtKB-UniPathway"/>
</dbReference>
<dbReference type="SUPFAM" id="SSF54211">
    <property type="entry name" value="Ribosomal protein S5 domain 2-like"/>
    <property type="match status" value="1"/>
</dbReference>
<evidence type="ECO:0000256" key="13">
    <source>
        <dbReference type="ARBA" id="ARBA00029438"/>
    </source>
</evidence>
<proteinExistence type="inferred from homology"/>
<keyword evidence="19" id="KW-1185">Reference proteome</keyword>